<dbReference type="Gene3D" id="3.20.20.140">
    <property type="entry name" value="Metal-dependent hydrolases"/>
    <property type="match status" value="1"/>
</dbReference>
<dbReference type="SUPFAM" id="SSF51556">
    <property type="entry name" value="Metallo-dependent hydrolases"/>
    <property type="match status" value="1"/>
</dbReference>
<dbReference type="InterPro" id="IPR006680">
    <property type="entry name" value="Amidohydro-rel"/>
</dbReference>
<dbReference type="PANTHER" id="PTHR35563:SF2">
    <property type="entry name" value="BARREL METAL-DEPENDENT HYDROLASE, PUTATIVE (AFU_ORTHOLOGUE AFUA_1G16240)-RELATED"/>
    <property type="match status" value="1"/>
</dbReference>
<dbReference type="Pfam" id="PF04909">
    <property type="entry name" value="Amidohydro_2"/>
    <property type="match status" value="1"/>
</dbReference>
<feature type="domain" description="Amidohydrolase-related" evidence="1">
    <location>
        <begin position="3"/>
        <end position="129"/>
    </location>
</feature>
<dbReference type="EMBL" id="JAUSWL010000017">
    <property type="protein sequence ID" value="MDQ0546766.1"/>
    <property type="molecule type" value="Genomic_DNA"/>
</dbReference>
<keyword evidence="2" id="KW-0378">Hydrolase</keyword>
<comment type="caution">
    <text evidence="2">The sequence shown here is derived from an EMBL/GenBank/DDBJ whole genome shotgun (WGS) entry which is preliminary data.</text>
</comment>
<organism evidence="2 3">
    <name type="scientific">Methylobacterium brachiatum</name>
    <dbReference type="NCBI Taxonomy" id="269660"/>
    <lineage>
        <taxon>Bacteria</taxon>
        <taxon>Pseudomonadati</taxon>
        <taxon>Pseudomonadota</taxon>
        <taxon>Alphaproteobacteria</taxon>
        <taxon>Hyphomicrobiales</taxon>
        <taxon>Methylobacteriaceae</taxon>
        <taxon>Methylobacterium</taxon>
    </lineage>
</organism>
<protein>
    <submittedName>
        <fullName evidence="2">TIM-barrel fold metal-dependent hydrolase</fullName>
    </submittedName>
</protein>
<evidence type="ECO:0000313" key="3">
    <source>
        <dbReference type="Proteomes" id="UP001223420"/>
    </source>
</evidence>
<dbReference type="Proteomes" id="UP001223420">
    <property type="component" value="Unassembled WGS sequence"/>
</dbReference>
<gene>
    <name evidence="2" type="ORF">QO001_005718</name>
</gene>
<dbReference type="GO" id="GO:0016787">
    <property type="term" value="F:hydrolase activity"/>
    <property type="evidence" value="ECO:0007669"/>
    <property type="project" value="UniProtKB-KW"/>
</dbReference>
<dbReference type="PANTHER" id="PTHR35563">
    <property type="entry name" value="BARREL METAL-DEPENDENT HYDROLASE, PUTATIVE (AFU_ORTHOLOGUE AFUA_1G16240)-RELATED"/>
    <property type="match status" value="1"/>
</dbReference>
<dbReference type="InterPro" id="IPR052358">
    <property type="entry name" value="Aro_Compnd_Degr_Hydrolases"/>
</dbReference>
<dbReference type="AlphaFoldDB" id="A0AAJ1TTA3"/>
<reference evidence="2" key="1">
    <citation type="submission" date="2023-07" db="EMBL/GenBank/DDBJ databases">
        <title>Genomic Encyclopedia of Type Strains, Phase IV (KMG-IV): sequencing the most valuable type-strain genomes for metagenomic binning, comparative biology and taxonomic classification.</title>
        <authorList>
            <person name="Goeker M."/>
        </authorList>
    </citation>
    <scope>NUCLEOTIDE SEQUENCE</scope>
    <source>
        <strain evidence="2">DSM 19569</strain>
    </source>
</reference>
<evidence type="ECO:0000313" key="2">
    <source>
        <dbReference type="EMBL" id="MDQ0546766.1"/>
    </source>
</evidence>
<evidence type="ECO:0000259" key="1">
    <source>
        <dbReference type="Pfam" id="PF04909"/>
    </source>
</evidence>
<accession>A0AAJ1TTA3</accession>
<name>A0AAJ1TTA3_9HYPH</name>
<sequence length="137" mass="14784">MLDSDVAAYRRLQARLGTSRVVVTPSTYGTDNRATLDSVAQFDSSARAVVVDLDITDAELRVMAAQGAVGIRVNFGTPQSWGATTAERLEAMACKVRPLGRHVQIYATGEQIVGLEPVLRRLPTPLVIDLLARLPPV</sequence>
<dbReference type="InterPro" id="IPR032466">
    <property type="entry name" value="Metal_Hydrolase"/>
</dbReference>
<proteinExistence type="predicted"/>